<dbReference type="GeneID" id="25256694"/>
<dbReference type="AlphaFoldDB" id="U6L0D6"/>
<accession>U6L0D6</accession>
<keyword evidence="3" id="KW-1185">Reference proteome</keyword>
<feature type="compositionally biased region" description="Polar residues" evidence="1">
    <location>
        <begin position="214"/>
        <end position="223"/>
    </location>
</feature>
<sequence length="480" mass="51374">MEDTAGGPPRGPPGGPPIPAKQDLQLQQQMVGAPTAAAEGSSNLGAPKQGPPKCSLEGTSLSAAPVCAAAEEVGGARLRPFASKRAPGGPPRLEDIDPWSVSAASPQQQQNPGREPQLLLGAPHEEAPWGASWGAPRASGAPGGPPRAPTAAQSRLSELKEAKEDLKGYSKGSKDPWGPPQGGPLGRERRGPLYPRNPAREGAPREGGAPTTRLWGQQAQGGPTRTCKGGPQGAPRGKGAPQEAELGGPLRVSEATRLGGPHPQATRRHPYREQQQQQQQQQQHKGRLQEEVPHLGERWASNASRGAPRRGPLPAGEKRPSPYPCVRGSPRSSSSSSSSSRAQGVTSYHSPHRSWAQGYRRRRYSSSSSNSSRSSSSSISRKRCSSSISRRHRRRSSEGQFRRRRSSSRSSSSSSSRLLKQQQTAQQQQETGAGLPQQQPLHKRPKQPQPQQQQQQQEQKQQHQQQKGTALPPISGEIPA</sequence>
<dbReference type="EMBL" id="HG675562">
    <property type="protein sequence ID" value="CDJ41225.1"/>
    <property type="molecule type" value="Genomic_DNA"/>
</dbReference>
<feature type="compositionally biased region" description="Low complexity" evidence="1">
    <location>
        <begin position="449"/>
        <end position="467"/>
    </location>
</feature>
<dbReference type="RefSeq" id="XP_013231975.1">
    <property type="nucleotide sequence ID" value="XM_013376521.1"/>
</dbReference>
<evidence type="ECO:0000313" key="2">
    <source>
        <dbReference type="EMBL" id="CDJ41225.1"/>
    </source>
</evidence>
<reference evidence="2" key="2">
    <citation type="submission" date="2013-10" db="EMBL/GenBank/DDBJ databases">
        <authorList>
            <person name="Aslett M."/>
        </authorList>
    </citation>
    <scope>NUCLEOTIDE SEQUENCE [LARGE SCALE GENOMIC DNA]</scope>
    <source>
        <strain evidence="2">Houghton</strain>
    </source>
</reference>
<dbReference type="Proteomes" id="UP000030747">
    <property type="component" value="Unassembled WGS sequence"/>
</dbReference>
<feature type="compositionally biased region" description="Basic and acidic residues" evidence="1">
    <location>
        <begin position="287"/>
        <end position="297"/>
    </location>
</feature>
<dbReference type="OMA" id="PNSNARI"/>
<feature type="compositionally biased region" description="Polar residues" evidence="1">
    <location>
        <begin position="102"/>
        <end position="112"/>
    </location>
</feature>
<name>U6L0D6_EIMTE</name>
<feature type="region of interest" description="Disordered" evidence="1">
    <location>
        <begin position="73"/>
        <end position="480"/>
    </location>
</feature>
<evidence type="ECO:0000256" key="1">
    <source>
        <dbReference type="SAM" id="MobiDB-lite"/>
    </source>
</evidence>
<organism evidence="2 3">
    <name type="scientific">Eimeria tenella</name>
    <name type="common">Coccidian parasite</name>
    <dbReference type="NCBI Taxonomy" id="5802"/>
    <lineage>
        <taxon>Eukaryota</taxon>
        <taxon>Sar</taxon>
        <taxon>Alveolata</taxon>
        <taxon>Apicomplexa</taxon>
        <taxon>Conoidasida</taxon>
        <taxon>Coccidia</taxon>
        <taxon>Eucoccidiorida</taxon>
        <taxon>Eimeriorina</taxon>
        <taxon>Eimeriidae</taxon>
        <taxon>Eimeria</taxon>
    </lineage>
</organism>
<proteinExistence type="predicted"/>
<protein>
    <submittedName>
        <fullName evidence="2">Uncharacterized protein</fullName>
    </submittedName>
</protein>
<dbReference type="OrthoDB" id="8281at5800"/>
<feature type="compositionally biased region" description="Low complexity" evidence="1">
    <location>
        <begin position="129"/>
        <end position="140"/>
    </location>
</feature>
<feature type="compositionally biased region" description="Basic residues" evidence="1">
    <location>
        <begin position="380"/>
        <end position="395"/>
    </location>
</feature>
<gene>
    <name evidence="2" type="ORF">ETH_00038265</name>
</gene>
<feature type="compositionally biased region" description="Low complexity" evidence="1">
    <location>
        <begin position="274"/>
        <end position="283"/>
    </location>
</feature>
<evidence type="ECO:0000313" key="3">
    <source>
        <dbReference type="Proteomes" id="UP000030747"/>
    </source>
</evidence>
<feature type="compositionally biased region" description="Basic and acidic residues" evidence="1">
    <location>
        <begin position="157"/>
        <end position="174"/>
    </location>
</feature>
<reference evidence="2" key="1">
    <citation type="submission" date="2013-10" db="EMBL/GenBank/DDBJ databases">
        <title>Genomic analysis of the causative agents of coccidiosis in chickens.</title>
        <authorList>
            <person name="Reid A.J."/>
            <person name="Blake D."/>
            <person name="Billington K."/>
            <person name="Browne H."/>
            <person name="Dunn M."/>
            <person name="Hung S."/>
            <person name="Kawahara F."/>
            <person name="Miranda-Saavedra D."/>
            <person name="Mourier T."/>
            <person name="Nagra H."/>
            <person name="Otto T.D."/>
            <person name="Rawlings N."/>
            <person name="Sanchez A."/>
            <person name="Sanders M."/>
            <person name="Subramaniam C."/>
            <person name="Tay Y."/>
            <person name="Dear P."/>
            <person name="Doerig C."/>
            <person name="Gruber A."/>
            <person name="Parkinson J."/>
            <person name="Shirley M."/>
            <person name="Wan K.L."/>
            <person name="Berriman M."/>
            <person name="Tomley F."/>
            <person name="Pain A."/>
        </authorList>
    </citation>
    <scope>NUCLEOTIDE SEQUENCE [LARGE SCALE GENOMIC DNA]</scope>
    <source>
        <strain evidence="2">Houghton</strain>
    </source>
</reference>
<feature type="compositionally biased region" description="Low complexity" evidence="1">
    <location>
        <begin position="408"/>
        <end position="440"/>
    </location>
</feature>
<dbReference type="VEuPathDB" id="ToxoDB:ETH_00038265"/>
<feature type="region of interest" description="Disordered" evidence="1">
    <location>
        <begin position="1"/>
        <end position="59"/>
    </location>
</feature>
<dbReference type="VEuPathDB" id="ToxoDB:ETH2_1460600"/>
<feature type="compositionally biased region" description="Pro residues" evidence="1">
    <location>
        <begin position="9"/>
        <end position="19"/>
    </location>
</feature>
<feature type="compositionally biased region" description="Low complexity" evidence="1">
    <location>
        <begin position="365"/>
        <end position="379"/>
    </location>
</feature>